<keyword evidence="5" id="KW-1278">Translocase</keyword>
<dbReference type="InterPro" id="IPR050107">
    <property type="entry name" value="ABC_carbohydrate_import_ATPase"/>
</dbReference>
<evidence type="ECO:0000313" key="8">
    <source>
        <dbReference type="EMBL" id="UWP59369.1"/>
    </source>
</evidence>
<reference evidence="8" key="1">
    <citation type="journal article" date="2022" name="Cell">
        <title>Design, construction, and in vivo augmentation of a complex gut microbiome.</title>
        <authorList>
            <person name="Cheng A.G."/>
            <person name="Ho P.Y."/>
            <person name="Aranda-Diaz A."/>
            <person name="Jain S."/>
            <person name="Yu F.B."/>
            <person name="Meng X."/>
            <person name="Wang M."/>
            <person name="Iakiviak M."/>
            <person name="Nagashima K."/>
            <person name="Zhao A."/>
            <person name="Murugkar P."/>
            <person name="Patil A."/>
            <person name="Atabakhsh K."/>
            <person name="Weakley A."/>
            <person name="Yan J."/>
            <person name="Brumbaugh A.R."/>
            <person name="Higginbottom S."/>
            <person name="Dimas A."/>
            <person name="Shiver A.L."/>
            <person name="Deutschbauer A."/>
            <person name="Neff N."/>
            <person name="Sonnenburg J.L."/>
            <person name="Huang K.C."/>
            <person name="Fischbach M.A."/>
        </authorList>
    </citation>
    <scope>NUCLEOTIDE SEQUENCE</scope>
    <source>
        <strain evidence="8">DSM 19829</strain>
    </source>
</reference>
<evidence type="ECO:0000256" key="6">
    <source>
        <dbReference type="ARBA" id="ARBA00023136"/>
    </source>
</evidence>
<gene>
    <name evidence="8" type="ORF">NQ502_18755</name>
</gene>
<evidence type="ECO:0000256" key="5">
    <source>
        <dbReference type="ARBA" id="ARBA00022967"/>
    </source>
</evidence>
<keyword evidence="3" id="KW-0547">Nucleotide-binding</keyword>
<sequence>MQEELLKIENGMKNVDGYDILAGVQIQVFKNKTCGIMSGEQQELELLWEILQGKQRLDYGTFYINERKVCEEDAPEVLRENVTVIDGSSHLISSLSLAENLFVISRDYKERFLDLEKLEKKLEILFDMFHINIDIHTSVSRLSHMEQFKIELLKAYTMGMKLVLVDIRSNSLLPEEVDELFELITKMKERNITFIVWNPVLEQTLHFSDQLLIIKNGRTARIFGQSEFDENSITRILLGNPEKSLRFGQLSQRSQLAFRMEHVSENYLFRASFDIYSGEIVCIHCDEEEGLSHFYKVMSGETQVRNGKMTIGSRNFAPKCLEDAIEHGVGFIENISYTQTLFYQMTVLENVCIVKGNYLKAIWWKRRYRDSIRNTINSVFGKDICDKRLGELTEMELQKVLFCRFMIFHPKLLVLVNPFIGGCINMNEESLKNIQMTADRGISVLILTGSRMKMPQLHGRHLILTKAGVLMERIQRYE</sequence>
<evidence type="ECO:0000256" key="4">
    <source>
        <dbReference type="ARBA" id="ARBA00022840"/>
    </source>
</evidence>
<evidence type="ECO:0000259" key="7">
    <source>
        <dbReference type="PROSITE" id="PS50893"/>
    </source>
</evidence>
<dbReference type="Gene3D" id="3.40.50.300">
    <property type="entry name" value="P-loop containing nucleotide triphosphate hydrolases"/>
    <property type="match status" value="2"/>
</dbReference>
<keyword evidence="6" id="KW-0472">Membrane</keyword>
<dbReference type="GO" id="GO:0005524">
    <property type="term" value="F:ATP binding"/>
    <property type="evidence" value="ECO:0007669"/>
    <property type="project" value="UniProtKB-KW"/>
</dbReference>
<dbReference type="SUPFAM" id="SSF52540">
    <property type="entry name" value="P-loop containing nucleoside triphosphate hydrolases"/>
    <property type="match status" value="2"/>
</dbReference>
<protein>
    <submittedName>
        <fullName evidence="8">ATP-binding cassette domain-containing protein</fullName>
    </submittedName>
</protein>
<keyword evidence="2" id="KW-1003">Cell membrane</keyword>
<proteinExistence type="predicted"/>
<feature type="domain" description="ABC transporter" evidence="7">
    <location>
        <begin position="6"/>
        <end position="241"/>
    </location>
</feature>
<name>A0ABY5VFJ3_9FIRM</name>
<evidence type="ECO:0000256" key="1">
    <source>
        <dbReference type="ARBA" id="ARBA00022448"/>
    </source>
</evidence>
<dbReference type="InterPro" id="IPR027417">
    <property type="entry name" value="P-loop_NTPase"/>
</dbReference>
<dbReference type="Proteomes" id="UP001060164">
    <property type="component" value="Chromosome"/>
</dbReference>
<evidence type="ECO:0000256" key="2">
    <source>
        <dbReference type="ARBA" id="ARBA00022475"/>
    </source>
</evidence>
<keyword evidence="4 8" id="KW-0067">ATP-binding</keyword>
<dbReference type="InterPro" id="IPR003439">
    <property type="entry name" value="ABC_transporter-like_ATP-bd"/>
</dbReference>
<evidence type="ECO:0000256" key="3">
    <source>
        <dbReference type="ARBA" id="ARBA00022741"/>
    </source>
</evidence>
<evidence type="ECO:0000313" key="9">
    <source>
        <dbReference type="Proteomes" id="UP001060164"/>
    </source>
</evidence>
<keyword evidence="9" id="KW-1185">Reference proteome</keyword>
<dbReference type="PANTHER" id="PTHR43790:SF3">
    <property type="entry name" value="D-ALLOSE IMPORT ATP-BINDING PROTEIN ALSA-RELATED"/>
    <property type="match status" value="1"/>
</dbReference>
<keyword evidence="1" id="KW-0813">Transport</keyword>
<dbReference type="PANTHER" id="PTHR43790">
    <property type="entry name" value="CARBOHYDRATE TRANSPORT ATP-BINDING PROTEIN MG119-RELATED"/>
    <property type="match status" value="1"/>
</dbReference>
<organism evidence="8 9">
    <name type="scientific">Ruminococcus gauvreauii</name>
    <dbReference type="NCBI Taxonomy" id="438033"/>
    <lineage>
        <taxon>Bacteria</taxon>
        <taxon>Bacillati</taxon>
        <taxon>Bacillota</taxon>
        <taxon>Clostridia</taxon>
        <taxon>Eubacteriales</taxon>
        <taxon>Oscillospiraceae</taxon>
        <taxon>Ruminococcus</taxon>
    </lineage>
</organism>
<dbReference type="Pfam" id="PF00005">
    <property type="entry name" value="ABC_tran"/>
    <property type="match status" value="1"/>
</dbReference>
<dbReference type="RefSeq" id="WP_028527987.1">
    <property type="nucleotide sequence ID" value="NZ_CABLBR010000006.1"/>
</dbReference>
<dbReference type="EMBL" id="CP102290">
    <property type="protein sequence ID" value="UWP59369.1"/>
    <property type="molecule type" value="Genomic_DNA"/>
</dbReference>
<dbReference type="PROSITE" id="PS50893">
    <property type="entry name" value="ABC_TRANSPORTER_2"/>
    <property type="match status" value="1"/>
</dbReference>
<accession>A0ABY5VFJ3</accession>